<evidence type="ECO:0000256" key="4">
    <source>
        <dbReference type="ARBA" id="ARBA00022692"/>
    </source>
</evidence>
<dbReference type="Gene3D" id="3.30.450.20">
    <property type="entry name" value="PAS domain"/>
    <property type="match status" value="4"/>
</dbReference>
<dbReference type="GO" id="GO:0005886">
    <property type="term" value="C:plasma membrane"/>
    <property type="evidence" value="ECO:0007669"/>
    <property type="project" value="UniProtKB-SubCell"/>
</dbReference>
<dbReference type="PROSITE" id="PS50112">
    <property type="entry name" value="PAS"/>
    <property type="match status" value="3"/>
</dbReference>
<keyword evidence="7" id="KW-0902">Two-component regulatory system</keyword>
<evidence type="ECO:0000256" key="3">
    <source>
        <dbReference type="ARBA" id="ARBA00022679"/>
    </source>
</evidence>
<evidence type="ECO:0000256" key="5">
    <source>
        <dbReference type="ARBA" id="ARBA00022777"/>
    </source>
</evidence>
<proteinExistence type="predicted"/>
<dbReference type="KEGG" id="rub:GBA63_11390"/>
<dbReference type="InterPro" id="IPR005467">
    <property type="entry name" value="His_kinase_dom"/>
</dbReference>
<dbReference type="Pfam" id="PF02518">
    <property type="entry name" value="HATPase_c"/>
    <property type="match status" value="1"/>
</dbReference>
<dbReference type="SUPFAM" id="SSF55781">
    <property type="entry name" value="GAF domain-like"/>
    <property type="match status" value="1"/>
</dbReference>
<keyword evidence="6" id="KW-1133">Transmembrane helix</keyword>
<evidence type="ECO:0000256" key="6">
    <source>
        <dbReference type="ARBA" id="ARBA00022989"/>
    </source>
</evidence>
<name>A0A6G8Q9N0_9ACTN</name>
<gene>
    <name evidence="13" type="ORF">GBA63_11390</name>
</gene>
<dbReference type="GO" id="GO:0006355">
    <property type="term" value="P:regulation of DNA-templated transcription"/>
    <property type="evidence" value="ECO:0007669"/>
    <property type="project" value="InterPro"/>
</dbReference>
<dbReference type="Pfam" id="PF13426">
    <property type="entry name" value="PAS_9"/>
    <property type="match status" value="3"/>
</dbReference>
<evidence type="ECO:0000259" key="11">
    <source>
        <dbReference type="PROSITE" id="PS50112"/>
    </source>
</evidence>
<dbReference type="Pfam" id="PF07730">
    <property type="entry name" value="HisKA_3"/>
    <property type="match status" value="1"/>
</dbReference>
<evidence type="ECO:0000259" key="10">
    <source>
        <dbReference type="PROSITE" id="PS50109"/>
    </source>
</evidence>
<dbReference type="InterPro" id="IPR000700">
    <property type="entry name" value="PAS-assoc_C"/>
</dbReference>
<keyword evidence="14" id="KW-1185">Reference proteome</keyword>
<dbReference type="InterPro" id="IPR011712">
    <property type="entry name" value="Sig_transdc_His_kin_sub3_dim/P"/>
</dbReference>
<feature type="domain" description="Histidine kinase" evidence="10">
    <location>
        <begin position="756"/>
        <end position="941"/>
    </location>
</feature>
<evidence type="ECO:0000313" key="13">
    <source>
        <dbReference type="EMBL" id="QIN83176.1"/>
    </source>
</evidence>
<dbReference type="CDD" id="cd00130">
    <property type="entry name" value="PAS"/>
    <property type="match status" value="3"/>
</dbReference>
<dbReference type="AlphaFoldDB" id="A0A6G8Q9N0"/>
<dbReference type="InterPro" id="IPR050482">
    <property type="entry name" value="Sensor_HK_TwoCompSys"/>
</dbReference>
<dbReference type="Gene3D" id="1.20.5.1930">
    <property type="match status" value="1"/>
</dbReference>
<keyword evidence="4" id="KW-0812">Transmembrane</keyword>
<protein>
    <submittedName>
        <fullName evidence="13">PAS domain S-box protein</fullName>
    </submittedName>
</protein>
<dbReference type="Gene3D" id="3.30.450.40">
    <property type="match status" value="1"/>
</dbReference>
<dbReference type="Proteomes" id="UP000501452">
    <property type="component" value="Chromosome"/>
</dbReference>
<dbReference type="InterPro" id="IPR001610">
    <property type="entry name" value="PAC"/>
</dbReference>
<dbReference type="PANTHER" id="PTHR24421:SF37">
    <property type="entry name" value="SENSOR HISTIDINE KINASE NARS"/>
    <property type="match status" value="1"/>
</dbReference>
<dbReference type="SUPFAM" id="SSF55874">
    <property type="entry name" value="ATPase domain of HSP90 chaperone/DNA topoisomerase II/histidine kinase"/>
    <property type="match status" value="1"/>
</dbReference>
<dbReference type="EMBL" id="CP045119">
    <property type="protein sequence ID" value="QIN83176.1"/>
    <property type="molecule type" value="Genomic_DNA"/>
</dbReference>
<reference evidence="13 14" key="1">
    <citation type="submission" date="2019-10" db="EMBL/GenBank/DDBJ databases">
        <title>Rubrobacter sp nov SCSIO 52090 isolated from a deep-sea sediment in the South China Sea.</title>
        <authorList>
            <person name="Chen R.W."/>
        </authorList>
    </citation>
    <scope>NUCLEOTIDE SEQUENCE [LARGE SCALE GENOMIC DNA]</scope>
    <source>
        <strain evidence="13 14">SCSIO 52909</strain>
    </source>
</reference>
<evidence type="ECO:0000259" key="12">
    <source>
        <dbReference type="PROSITE" id="PS50113"/>
    </source>
</evidence>
<dbReference type="PROSITE" id="PS50113">
    <property type="entry name" value="PAC"/>
    <property type="match status" value="2"/>
</dbReference>
<evidence type="ECO:0000256" key="7">
    <source>
        <dbReference type="ARBA" id="ARBA00023012"/>
    </source>
</evidence>
<dbReference type="InterPro" id="IPR035965">
    <property type="entry name" value="PAS-like_dom_sf"/>
</dbReference>
<dbReference type="NCBIfam" id="TIGR00229">
    <property type="entry name" value="sensory_box"/>
    <property type="match status" value="3"/>
</dbReference>
<sequence>MSVRSENGEASGRSGELLRESEERFRLLVEGVKDYAIFMLDPEGRIVTWNRGAERIKGYKSGEILGRHFSVFYTEEDVERGHPAWELRLAAAEGSYEETGLRVRKDGSRFWASVVITALRSEEGDIRGFAKVTRDITERVEAEERERLLLREQVAREQFSRILESITDAFFAVDDGWRFTYLNHRAEELWGRSREELLGSTIWEEFPRLADSELYRRMMLAAERRVTTEFETVVPVLGFWAAGQIYPSEDGLSVYFRDVTGRKRTEEELRRSTERYRGFVEHSTEGIWRFELEEPVPTDLPVEEQIERFYSHGYLAECNDAMAAMYGFSRAEEILGARLGDLLPRPVPENLQYLEAFVRSGYRIADAESVEVDRDGRPKHFLNNLAGIVEEGRLVRAWGTQRDVTERHLAEEAQRLLAEASDVLASSLDYRATLSNVARLAVPALADWCAVDVFGEDGALERLAVEHPDPEKVALAYELQERYPPDPDAPRGVHRVLRTGEPEMMPEIPPEVIEGVARDEEHREILRKLGLRSYMVVPLLARGRTLGAISLVAAESGRRYGEPDLEFARELARRAALAVDNAKLFEEARRELSERRRAQEELRASRDQLEVVLRGVADGITAQDPTGRIIYANETAARLVGYPSAREFIGAPVREVMARFEVFDEEGLPFPVEELPGRRALAGEEGGEKVLRFRVRATDEDRWALVRSEPVFDEQHGVRMAVNIFRDITERRRAGEALRKVREAERNRMARDLHDSVLQDLSYTAAAMGVVMLQAEGTELEKQLQGAIDAIRRAAQGLRDAVHDLRIEDELNRPFPDLVNDLVDRNRSMAAGYEIDLEIEDGFPSYPLGETGTQLWRVLQEALTNARRHSQASKVTVVLKTEGEDMIAEVSDDGRGFGPETVPGVGQNSMRERAAAVGGSLQVESEPGRGTRVLLRAPLPKEVRN</sequence>
<dbReference type="GO" id="GO:0000155">
    <property type="term" value="F:phosphorelay sensor kinase activity"/>
    <property type="evidence" value="ECO:0007669"/>
    <property type="project" value="InterPro"/>
</dbReference>
<dbReference type="CDD" id="cd16917">
    <property type="entry name" value="HATPase_UhpB-NarQ-NarX-like"/>
    <property type="match status" value="1"/>
</dbReference>
<dbReference type="InterPro" id="IPR036890">
    <property type="entry name" value="HATPase_C_sf"/>
</dbReference>
<keyword evidence="3" id="KW-0808">Transferase</keyword>
<dbReference type="SUPFAM" id="SSF55785">
    <property type="entry name" value="PYP-like sensor domain (PAS domain)"/>
    <property type="match status" value="4"/>
</dbReference>
<dbReference type="FunFam" id="3.30.450.40:FF:000035">
    <property type="entry name" value="PAS sensor protein"/>
    <property type="match status" value="1"/>
</dbReference>
<dbReference type="SMART" id="SM00065">
    <property type="entry name" value="GAF"/>
    <property type="match status" value="1"/>
</dbReference>
<dbReference type="SMART" id="SM00387">
    <property type="entry name" value="HATPase_c"/>
    <property type="match status" value="1"/>
</dbReference>
<comment type="subcellular location">
    <subcellularLocation>
        <location evidence="1">Cell membrane</location>
        <topology evidence="1">Multi-pass membrane protein</topology>
    </subcellularLocation>
</comment>
<evidence type="ECO:0000256" key="2">
    <source>
        <dbReference type="ARBA" id="ARBA00022475"/>
    </source>
</evidence>
<evidence type="ECO:0000256" key="8">
    <source>
        <dbReference type="ARBA" id="ARBA00023136"/>
    </source>
</evidence>
<feature type="domain" description="PAS" evidence="11">
    <location>
        <begin position="21"/>
        <end position="94"/>
    </location>
</feature>
<keyword evidence="8" id="KW-0472">Membrane</keyword>
<dbReference type="SMART" id="SM00086">
    <property type="entry name" value="PAC"/>
    <property type="match status" value="3"/>
</dbReference>
<evidence type="ECO:0000313" key="14">
    <source>
        <dbReference type="Proteomes" id="UP000501452"/>
    </source>
</evidence>
<feature type="coiled-coil region" evidence="9">
    <location>
        <begin position="581"/>
        <end position="608"/>
    </location>
</feature>
<dbReference type="Pfam" id="PF01590">
    <property type="entry name" value="GAF"/>
    <property type="match status" value="1"/>
</dbReference>
<dbReference type="PROSITE" id="PS50109">
    <property type="entry name" value="HIS_KIN"/>
    <property type="match status" value="1"/>
</dbReference>
<feature type="domain" description="PAC" evidence="12">
    <location>
        <begin position="684"/>
        <end position="740"/>
    </location>
</feature>
<feature type="domain" description="PAS" evidence="11">
    <location>
        <begin position="155"/>
        <end position="206"/>
    </location>
</feature>
<dbReference type="InterPro" id="IPR013767">
    <property type="entry name" value="PAS_fold"/>
</dbReference>
<feature type="domain" description="PAC" evidence="12">
    <location>
        <begin position="94"/>
        <end position="148"/>
    </location>
</feature>
<keyword evidence="5" id="KW-0418">Kinase</keyword>
<accession>A0A6G8Q9N0</accession>
<keyword evidence="9" id="KW-0175">Coiled coil</keyword>
<dbReference type="InterPro" id="IPR029016">
    <property type="entry name" value="GAF-like_dom_sf"/>
</dbReference>
<feature type="domain" description="PAS" evidence="11">
    <location>
        <begin position="605"/>
        <end position="642"/>
    </location>
</feature>
<dbReference type="SMART" id="SM00091">
    <property type="entry name" value="PAS"/>
    <property type="match status" value="4"/>
</dbReference>
<dbReference type="InterPro" id="IPR003594">
    <property type="entry name" value="HATPase_dom"/>
</dbReference>
<dbReference type="InterPro" id="IPR000014">
    <property type="entry name" value="PAS"/>
</dbReference>
<organism evidence="13 14">
    <name type="scientific">Rubrobacter tropicus</name>
    <dbReference type="NCBI Taxonomy" id="2653851"/>
    <lineage>
        <taxon>Bacteria</taxon>
        <taxon>Bacillati</taxon>
        <taxon>Actinomycetota</taxon>
        <taxon>Rubrobacteria</taxon>
        <taxon>Rubrobacterales</taxon>
        <taxon>Rubrobacteraceae</taxon>
        <taxon>Rubrobacter</taxon>
    </lineage>
</organism>
<keyword evidence="2" id="KW-1003">Cell membrane</keyword>
<dbReference type="Gene3D" id="3.30.565.10">
    <property type="entry name" value="Histidine kinase-like ATPase, C-terminal domain"/>
    <property type="match status" value="1"/>
</dbReference>
<dbReference type="PANTHER" id="PTHR24421">
    <property type="entry name" value="NITRATE/NITRITE SENSOR PROTEIN NARX-RELATED"/>
    <property type="match status" value="1"/>
</dbReference>
<dbReference type="Pfam" id="PF00989">
    <property type="entry name" value="PAS"/>
    <property type="match status" value="1"/>
</dbReference>
<evidence type="ECO:0000256" key="9">
    <source>
        <dbReference type="SAM" id="Coils"/>
    </source>
</evidence>
<dbReference type="GO" id="GO:0046983">
    <property type="term" value="F:protein dimerization activity"/>
    <property type="evidence" value="ECO:0007669"/>
    <property type="project" value="InterPro"/>
</dbReference>
<dbReference type="InterPro" id="IPR003018">
    <property type="entry name" value="GAF"/>
</dbReference>
<evidence type="ECO:0000256" key="1">
    <source>
        <dbReference type="ARBA" id="ARBA00004651"/>
    </source>
</evidence>